<dbReference type="CDD" id="cd06261">
    <property type="entry name" value="TM_PBP2"/>
    <property type="match status" value="1"/>
</dbReference>
<dbReference type="InterPro" id="IPR045621">
    <property type="entry name" value="BPD_transp_1_N"/>
</dbReference>
<evidence type="ECO:0000256" key="1">
    <source>
        <dbReference type="ARBA" id="ARBA00004651"/>
    </source>
</evidence>
<dbReference type="SUPFAM" id="SSF161098">
    <property type="entry name" value="MetI-like"/>
    <property type="match status" value="1"/>
</dbReference>
<dbReference type="PATRIC" id="fig|1126833.4.peg.2536"/>
<organism evidence="9 10">
    <name type="scientific">Paenibacillus beijingensis</name>
    <dbReference type="NCBI Taxonomy" id="1126833"/>
    <lineage>
        <taxon>Bacteria</taxon>
        <taxon>Bacillati</taxon>
        <taxon>Bacillota</taxon>
        <taxon>Bacilli</taxon>
        <taxon>Bacillales</taxon>
        <taxon>Paenibacillaceae</taxon>
        <taxon>Paenibacillus</taxon>
    </lineage>
</organism>
<dbReference type="KEGG" id="pbj:VN24_11585"/>
<protein>
    <submittedName>
        <fullName evidence="9">Peptide ABC transporter</fullName>
    </submittedName>
</protein>
<dbReference type="Gene3D" id="1.10.3720.10">
    <property type="entry name" value="MetI-like"/>
    <property type="match status" value="1"/>
</dbReference>
<keyword evidence="5 7" id="KW-1133">Transmembrane helix</keyword>
<evidence type="ECO:0000259" key="8">
    <source>
        <dbReference type="PROSITE" id="PS50928"/>
    </source>
</evidence>
<keyword evidence="2 7" id="KW-0813">Transport</keyword>
<evidence type="ECO:0000256" key="7">
    <source>
        <dbReference type="RuleBase" id="RU363032"/>
    </source>
</evidence>
<keyword evidence="3" id="KW-1003">Cell membrane</keyword>
<evidence type="ECO:0000313" key="10">
    <source>
        <dbReference type="Proteomes" id="UP000032633"/>
    </source>
</evidence>
<dbReference type="Pfam" id="PF19300">
    <property type="entry name" value="BPD_transp_1_N"/>
    <property type="match status" value="1"/>
</dbReference>
<dbReference type="Pfam" id="PF00528">
    <property type="entry name" value="BPD_transp_1"/>
    <property type="match status" value="1"/>
</dbReference>
<dbReference type="AlphaFoldDB" id="A0A0D5NII8"/>
<feature type="transmembrane region" description="Helical" evidence="7">
    <location>
        <begin position="131"/>
        <end position="157"/>
    </location>
</feature>
<proteinExistence type="inferred from homology"/>
<keyword evidence="4 7" id="KW-0812">Transmembrane</keyword>
<dbReference type="InterPro" id="IPR000515">
    <property type="entry name" value="MetI-like"/>
</dbReference>
<dbReference type="RefSeq" id="WP_045670534.1">
    <property type="nucleotide sequence ID" value="NZ_CP011058.1"/>
</dbReference>
<evidence type="ECO:0000313" key="9">
    <source>
        <dbReference type="EMBL" id="AJY75101.1"/>
    </source>
</evidence>
<dbReference type="PANTHER" id="PTHR43163">
    <property type="entry name" value="DIPEPTIDE TRANSPORT SYSTEM PERMEASE PROTEIN DPPB-RELATED"/>
    <property type="match status" value="1"/>
</dbReference>
<evidence type="ECO:0000256" key="6">
    <source>
        <dbReference type="ARBA" id="ARBA00023136"/>
    </source>
</evidence>
<feature type="domain" description="ABC transmembrane type-1" evidence="8">
    <location>
        <begin position="95"/>
        <end position="304"/>
    </location>
</feature>
<dbReference type="STRING" id="1126833.VN24_11585"/>
<keyword evidence="10" id="KW-1185">Reference proteome</keyword>
<feature type="transmembrane region" description="Helical" evidence="7">
    <location>
        <begin position="281"/>
        <end position="307"/>
    </location>
</feature>
<comment type="subcellular location">
    <subcellularLocation>
        <location evidence="1 7">Cell membrane</location>
        <topology evidence="1 7">Multi-pass membrane protein</topology>
    </subcellularLocation>
</comment>
<evidence type="ECO:0000256" key="4">
    <source>
        <dbReference type="ARBA" id="ARBA00022692"/>
    </source>
</evidence>
<feature type="transmembrane region" description="Helical" evidence="7">
    <location>
        <begin position="9"/>
        <end position="29"/>
    </location>
</feature>
<dbReference type="Proteomes" id="UP000032633">
    <property type="component" value="Chromosome"/>
</dbReference>
<evidence type="ECO:0000256" key="3">
    <source>
        <dbReference type="ARBA" id="ARBA00022475"/>
    </source>
</evidence>
<reference evidence="9 10" key="1">
    <citation type="journal article" date="2015" name="J. Biotechnol.">
        <title>Complete genome sequence of Paenibacillus beijingensis 7188(T) (=DSM 24997(T)), a novel rhizobacterium from jujube garden soil.</title>
        <authorList>
            <person name="Kwak Y."/>
            <person name="Shin J.H."/>
        </authorList>
    </citation>
    <scope>NUCLEOTIDE SEQUENCE [LARGE SCALE GENOMIC DNA]</scope>
    <source>
        <strain evidence="9 10">DSM 24997</strain>
    </source>
</reference>
<dbReference type="HOGENOM" id="CLU_036879_0_1_9"/>
<feature type="transmembrane region" description="Helical" evidence="7">
    <location>
        <begin position="177"/>
        <end position="197"/>
    </location>
</feature>
<sequence>MLAYTGKRLLSLIPILGIVAIVVFFMIHLTPGDPAAIMLGPEASQQDIANLRSHLGLDEPVIVRFAEWIGGVLTGDLGTSIFMKMPVSEAIMEHAGPTVSLTIMAQFIAIIIAIPLGIWAARKKGELTDQAVMGVSLLGISTPSFLIGLFLILLFAVRLHWLPASGYQPLTEGLGAHLKYLLLPSLSLGFMQAALIARMTRASMLEVLNQSFIEIARAKGLHETTIVFKHALRNASIPILTVTGQSLALLIGGATVTESVFNIPGIGQLIVNSVERRDYEVIQGVVLVIATLYVFINLVIDLLYGLLDPRVRLNR</sequence>
<reference evidence="10" key="2">
    <citation type="submission" date="2015-03" db="EMBL/GenBank/DDBJ databases">
        <title>Genome sequence of Paenibacillus beijingensis strain DSM 24997T.</title>
        <authorList>
            <person name="Kwak Y."/>
            <person name="Shin J.-H."/>
        </authorList>
    </citation>
    <scope>NUCLEOTIDE SEQUENCE [LARGE SCALE GENOMIC DNA]</scope>
    <source>
        <strain evidence="10">DSM 24997</strain>
    </source>
</reference>
<feature type="transmembrane region" description="Helical" evidence="7">
    <location>
        <begin position="239"/>
        <end position="261"/>
    </location>
</feature>
<accession>A0A0D5NII8</accession>
<evidence type="ECO:0000256" key="2">
    <source>
        <dbReference type="ARBA" id="ARBA00022448"/>
    </source>
</evidence>
<dbReference type="OrthoDB" id="24153at2"/>
<dbReference type="GO" id="GO:0005886">
    <property type="term" value="C:plasma membrane"/>
    <property type="evidence" value="ECO:0007669"/>
    <property type="project" value="UniProtKB-SubCell"/>
</dbReference>
<name>A0A0D5NII8_9BACL</name>
<dbReference type="GO" id="GO:0071916">
    <property type="term" value="F:dipeptide transmembrane transporter activity"/>
    <property type="evidence" value="ECO:0007669"/>
    <property type="project" value="TreeGrafter"/>
</dbReference>
<dbReference type="PROSITE" id="PS50928">
    <property type="entry name" value="ABC_TM1"/>
    <property type="match status" value="1"/>
</dbReference>
<feature type="transmembrane region" description="Helical" evidence="7">
    <location>
        <begin position="99"/>
        <end position="119"/>
    </location>
</feature>
<dbReference type="PANTHER" id="PTHR43163:SF6">
    <property type="entry name" value="DIPEPTIDE TRANSPORT SYSTEM PERMEASE PROTEIN DPPB-RELATED"/>
    <property type="match status" value="1"/>
</dbReference>
<keyword evidence="6 7" id="KW-0472">Membrane</keyword>
<evidence type="ECO:0000256" key="5">
    <source>
        <dbReference type="ARBA" id="ARBA00022989"/>
    </source>
</evidence>
<dbReference type="InterPro" id="IPR035906">
    <property type="entry name" value="MetI-like_sf"/>
</dbReference>
<gene>
    <name evidence="9" type="ORF">VN24_11585</name>
</gene>
<dbReference type="EMBL" id="CP011058">
    <property type="protein sequence ID" value="AJY75101.1"/>
    <property type="molecule type" value="Genomic_DNA"/>
</dbReference>
<comment type="similarity">
    <text evidence="7">Belongs to the binding-protein-dependent transport system permease family.</text>
</comment>